<dbReference type="InterPro" id="IPR007055">
    <property type="entry name" value="BON_dom"/>
</dbReference>
<dbReference type="Gene3D" id="3.10.580.10">
    <property type="entry name" value="CBS-domain"/>
    <property type="match status" value="1"/>
</dbReference>
<gene>
    <name evidence="5" type="ORF">Prum_103160</name>
</gene>
<evidence type="ECO:0000256" key="2">
    <source>
        <dbReference type="PROSITE-ProRule" id="PRU00703"/>
    </source>
</evidence>
<dbReference type="PROSITE" id="PS51371">
    <property type="entry name" value="CBS"/>
    <property type="match status" value="2"/>
</dbReference>
<dbReference type="SMART" id="SM00749">
    <property type="entry name" value="BON"/>
    <property type="match status" value="1"/>
</dbReference>
<proteinExistence type="predicted"/>
<dbReference type="InterPro" id="IPR000644">
    <property type="entry name" value="CBS_dom"/>
</dbReference>
<dbReference type="InterPro" id="IPR017080">
    <property type="entry name" value="UCP036990_CBS_BON"/>
</dbReference>
<protein>
    <recommendedName>
        <fullName evidence="7">CBS domain-containing protein</fullName>
    </recommendedName>
</protein>
<evidence type="ECO:0000313" key="6">
    <source>
        <dbReference type="Proteomes" id="UP000482960"/>
    </source>
</evidence>
<dbReference type="InterPro" id="IPR051257">
    <property type="entry name" value="Diverse_CBS-Domain"/>
</dbReference>
<keyword evidence="1 2" id="KW-0129">CBS domain</keyword>
<dbReference type="PROSITE" id="PS50914">
    <property type="entry name" value="BON"/>
    <property type="match status" value="1"/>
</dbReference>
<dbReference type="SUPFAM" id="SSF54631">
    <property type="entry name" value="CBS-domain pair"/>
    <property type="match status" value="1"/>
</dbReference>
<evidence type="ECO:0000259" key="4">
    <source>
        <dbReference type="PROSITE" id="PS51371"/>
    </source>
</evidence>
<dbReference type="PIRSF" id="PIRSF036990">
    <property type="entry name" value="UCP036990_CBS_BON"/>
    <property type="match status" value="1"/>
</dbReference>
<feature type="domain" description="BON" evidence="3">
    <location>
        <begin position="141"/>
        <end position="209"/>
    </location>
</feature>
<organism evidence="5 6">
    <name type="scientific">Phytohabitans rumicis</name>
    <dbReference type="NCBI Taxonomy" id="1076125"/>
    <lineage>
        <taxon>Bacteria</taxon>
        <taxon>Bacillati</taxon>
        <taxon>Actinomycetota</taxon>
        <taxon>Actinomycetes</taxon>
        <taxon>Micromonosporales</taxon>
        <taxon>Micromonosporaceae</taxon>
    </lineage>
</organism>
<keyword evidence="6" id="KW-1185">Reference proteome</keyword>
<dbReference type="Pfam" id="PF00571">
    <property type="entry name" value="CBS"/>
    <property type="match status" value="2"/>
</dbReference>
<dbReference type="AlphaFoldDB" id="A0A6V8LKD5"/>
<dbReference type="CDD" id="cd04586">
    <property type="entry name" value="CBS_pair_BON_assoc"/>
    <property type="match status" value="1"/>
</dbReference>
<dbReference type="Pfam" id="PF04972">
    <property type="entry name" value="BON"/>
    <property type="match status" value="1"/>
</dbReference>
<dbReference type="InterPro" id="IPR046342">
    <property type="entry name" value="CBS_dom_sf"/>
</dbReference>
<comment type="caution">
    <text evidence="5">The sequence shown here is derived from an EMBL/GenBank/DDBJ whole genome shotgun (WGS) entry which is preliminary data.</text>
</comment>
<dbReference type="SMART" id="SM00116">
    <property type="entry name" value="CBS"/>
    <property type="match status" value="2"/>
</dbReference>
<evidence type="ECO:0008006" key="7">
    <source>
        <dbReference type="Google" id="ProtNLM"/>
    </source>
</evidence>
<evidence type="ECO:0000313" key="5">
    <source>
        <dbReference type="EMBL" id="GFJ96674.1"/>
    </source>
</evidence>
<feature type="domain" description="CBS" evidence="4">
    <location>
        <begin position="87"/>
        <end position="143"/>
    </location>
</feature>
<dbReference type="EMBL" id="BLPG01000003">
    <property type="protein sequence ID" value="GFJ96674.1"/>
    <property type="molecule type" value="Genomic_DNA"/>
</dbReference>
<dbReference type="Gene3D" id="3.30.1340.30">
    <property type="match status" value="1"/>
</dbReference>
<dbReference type="Proteomes" id="UP000482960">
    <property type="component" value="Unassembled WGS sequence"/>
</dbReference>
<dbReference type="PANTHER" id="PTHR43080:SF29">
    <property type="entry name" value="OS02G0818000 PROTEIN"/>
    <property type="match status" value="1"/>
</dbReference>
<dbReference type="PANTHER" id="PTHR43080">
    <property type="entry name" value="CBS DOMAIN-CONTAINING PROTEIN CBSX3, MITOCHONDRIAL"/>
    <property type="match status" value="1"/>
</dbReference>
<name>A0A6V8LKD5_9ACTN</name>
<sequence>MGEVMTADVVAVPEDATYRTIVDLLAERRISAVPVVDADRRVVGVVSEADLLYKVEFAGAVAERRIFPGRHRTDREKGEGRVARQLMTSPAVTTRPATTLPAAARLMDGKHVKRLPVVDEHGVLVGIVSRADLLKVHLRSDEELRRDIVEDVLGRTLWLEPNVVFVKVDGGVVTLRGHLDSKTLVDIAAQLTAAVAGVVAVEDELTYELDDTDLATSRWYRSHPFSATGPST</sequence>
<evidence type="ECO:0000259" key="3">
    <source>
        <dbReference type="PROSITE" id="PS50914"/>
    </source>
</evidence>
<reference evidence="5 6" key="1">
    <citation type="submission" date="2020-03" db="EMBL/GenBank/DDBJ databases">
        <title>Whole genome shotgun sequence of Phytohabitans rumicis NBRC 108638.</title>
        <authorList>
            <person name="Komaki H."/>
            <person name="Tamura T."/>
        </authorList>
    </citation>
    <scope>NUCLEOTIDE SEQUENCE [LARGE SCALE GENOMIC DNA]</scope>
    <source>
        <strain evidence="5 6">NBRC 108638</strain>
    </source>
</reference>
<reference evidence="5 6" key="2">
    <citation type="submission" date="2020-03" db="EMBL/GenBank/DDBJ databases">
        <authorList>
            <person name="Ichikawa N."/>
            <person name="Kimura A."/>
            <person name="Kitahashi Y."/>
            <person name="Uohara A."/>
        </authorList>
    </citation>
    <scope>NUCLEOTIDE SEQUENCE [LARGE SCALE GENOMIC DNA]</scope>
    <source>
        <strain evidence="5 6">NBRC 108638</strain>
    </source>
</reference>
<feature type="domain" description="CBS" evidence="4">
    <location>
        <begin position="5"/>
        <end position="63"/>
    </location>
</feature>
<accession>A0A6V8LKD5</accession>
<evidence type="ECO:0000256" key="1">
    <source>
        <dbReference type="ARBA" id="ARBA00023122"/>
    </source>
</evidence>
<dbReference type="InterPro" id="IPR014004">
    <property type="entry name" value="Transpt-assoc_nodulatn_dom_bac"/>
</dbReference>